<organism evidence="3 4">
    <name type="scientific">Saccharomonospora viridis</name>
    <dbReference type="NCBI Taxonomy" id="1852"/>
    <lineage>
        <taxon>Bacteria</taxon>
        <taxon>Bacillati</taxon>
        <taxon>Actinomycetota</taxon>
        <taxon>Actinomycetes</taxon>
        <taxon>Pseudonocardiales</taxon>
        <taxon>Pseudonocardiaceae</taxon>
        <taxon>Saccharomonospora</taxon>
    </lineage>
</organism>
<evidence type="ECO:0000313" key="3">
    <source>
        <dbReference type="EMBL" id="KHF42866.1"/>
    </source>
</evidence>
<dbReference type="OMA" id="YERSHAD"/>
<comment type="caution">
    <text evidence="3">The sequence shown here is derived from an EMBL/GenBank/DDBJ whole genome shotgun (WGS) entry which is preliminary data.</text>
</comment>
<gene>
    <name evidence="3" type="ORF">MINT15_30680</name>
</gene>
<protein>
    <recommendedName>
        <fullName evidence="2">DUF8129 domain-containing protein</fullName>
    </recommendedName>
</protein>
<dbReference type="EMBL" id="JRZE01000006">
    <property type="protein sequence ID" value="KHF42866.1"/>
    <property type="molecule type" value="Genomic_DNA"/>
</dbReference>
<sequence length="116" mass="12811">MSAPRRDELPLADYDHLPVPALRDRIRSLTTEELEQLLAYEQEHADRLPVVMAMHTRLEELKQGATPTSGRHDIRPEQPGGTRHGSAISGEETKGASPPPHGVPAQPGRPKGDRWS</sequence>
<evidence type="ECO:0000256" key="1">
    <source>
        <dbReference type="SAM" id="MobiDB-lite"/>
    </source>
</evidence>
<evidence type="ECO:0000313" key="4">
    <source>
        <dbReference type="Proteomes" id="UP000030848"/>
    </source>
</evidence>
<feature type="region of interest" description="Disordered" evidence="1">
    <location>
        <begin position="60"/>
        <end position="116"/>
    </location>
</feature>
<dbReference type="InterPro" id="IPR058442">
    <property type="entry name" value="DUF8129"/>
</dbReference>
<dbReference type="RefSeq" id="WP_015786030.1">
    <property type="nucleotide sequence ID" value="NZ_CALJZO010000003.1"/>
</dbReference>
<dbReference type="Pfam" id="PF26450">
    <property type="entry name" value="DUF8129"/>
    <property type="match status" value="1"/>
</dbReference>
<name>A0A837DAP8_9PSEU</name>
<accession>A0A837DAP8</accession>
<dbReference type="OrthoDB" id="5187212at2"/>
<dbReference type="Proteomes" id="UP000030848">
    <property type="component" value="Unassembled WGS sequence"/>
</dbReference>
<evidence type="ECO:0000259" key="2">
    <source>
        <dbReference type="Pfam" id="PF26450"/>
    </source>
</evidence>
<proteinExistence type="predicted"/>
<reference evidence="3 4" key="1">
    <citation type="submission" date="2014-10" db="EMBL/GenBank/DDBJ databases">
        <title>Genome sequence of Micropolyspora internatus JCM3315.</title>
        <authorList>
            <person name="Shin S.-K."/>
            <person name="Yi H."/>
        </authorList>
    </citation>
    <scope>NUCLEOTIDE SEQUENCE [LARGE SCALE GENOMIC DNA]</scope>
    <source>
        <strain evidence="3 4">JCM 3315</strain>
    </source>
</reference>
<dbReference type="AlphaFoldDB" id="A0A837DAP8"/>
<feature type="domain" description="DUF8129" evidence="2">
    <location>
        <begin position="13"/>
        <end position="62"/>
    </location>
</feature>